<sequence>MTTSLVASNTTPSVSITRETVRMGRYSGVYPSIATKGGGCSNFCVKGYGRAEAKGCSSSQRPNPNKLVGFDYDCDKATCYCLYEKDTLSSKYDKCFDSMDRSNKGSGDVTRATTKQGTTCYSLHIQPSDPQPRAPTRKPTKKPSPTPRGQSICVRSPDYDCYKSGRPQCCSKNNGNGKDCPKEMTMCDNHPEGGGGWNYCTQSPDFDCYIDGRPSCCAKNSLNCPQKQPSCDKNKKSSEELASQRFLRSVN</sequence>
<protein>
    <submittedName>
        <fullName evidence="2">Uncharacterized protein</fullName>
    </submittedName>
</protein>
<comment type="caution">
    <text evidence="2">The sequence shown here is derived from an EMBL/GenBank/DDBJ whole genome shotgun (WGS) entry which is preliminary data.</text>
</comment>
<organism evidence="2 3">
    <name type="scientific">Skeletonema marinoi</name>
    <dbReference type="NCBI Taxonomy" id="267567"/>
    <lineage>
        <taxon>Eukaryota</taxon>
        <taxon>Sar</taxon>
        <taxon>Stramenopiles</taxon>
        <taxon>Ochrophyta</taxon>
        <taxon>Bacillariophyta</taxon>
        <taxon>Coscinodiscophyceae</taxon>
        <taxon>Thalassiosirophycidae</taxon>
        <taxon>Thalassiosirales</taxon>
        <taxon>Skeletonemataceae</taxon>
        <taxon>Skeletonema</taxon>
        <taxon>Skeletonema marinoi-dohrnii complex</taxon>
    </lineage>
</organism>
<evidence type="ECO:0000256" key="1">
    <source>
        <dbReference type="SAM" id="MobiDB-lite"/>
    </source>
</evidence>
<feature type="region of interest" description="Disordered" evidence="1">
    <location>
        <begin position="122"/>
        <end position="151"/>
    </location>
</feature>
<dbReference type="AlphaFoldDB" id="A0AAD8XUB4"/>
<accession>A0AAD8XUB4</accession>
<name>A0AAD8XUB4_9STRA</name>
<gene>
    <name evidence="2" type="ORF">QTG54_015389</name>
</gene>
<dbReference type="EMBL" id="JATAAI010000043">
    <property type="protein sequence ID" value="KAK1733862.1"/>
    <property type="molecule type" value="Genomic_DNA"/>
</dbReference>
<evidence type="ECO:0000313" key="2">
    <source>
        <dbReference type="EMBL" id="KAK1733862.1"/>
    </source>
</evidence>
<proteinExistence type="predicted"/>
<evidence type="ECO:0000313" key="3">
    <source>
        <dbReference type="Proteomes" id="UP001224775"/>
    </source>
</evidence>
<dbReference type="Proteomes" id="UP001224775">
    <property type="component" value="Unassembled WGS sequence"/>
</dbReference>
<keyword evidence="3" id="KW-1185">Reference proteome</keyword>
<reference evidence="2" key="1">
    <citation type="submission" date="2023-06" db="EMBL/GenBank/DDBJ databases">
        <title>Survivors Of The Sea: Transcriptome response of Skeletonema marinoi to long-term dormancy.</title>
        <authorList>
            <person name="Pinder M.I.M."/>
            <person name="Kourtchenko O."/>
            <person name="Robertson E.K."/>
            <person name="Larsson T."/>
            <person name="Maumus F."/>
            <person name="Osuna-Cruz C.M."/>
            <person name="Vancaester E."/>
            <person name="Stenow R."/>
            <person name="Vandepoele K."/>
            <person name="Ploug H."/>
            <person name="Bruchert V."/>
            <person name="Godhe A."/>
            <person name="Topel M."/>
        </authorList>
    </citation>
    <scope>NUCLEOTIDE SEQUENCE</scope>
    <source>
        <strain evidence="2">R05AC</strain>
    </source>
</reference>